<evidence type="ECO:0000313" key="2">
    <source>
        <dbReference type="Proteomes" id="UP000530268"/>
    </source>
</evidence>
<reference evidence="1 2" key="1">
    <citation type="submission" date="2020-08" db="EMBL/GenBank/DDBJ databases">
        <title>Genomic Encyclopedia of Type Strains, Phase IV (KMG-IV): sequencing the most valuable type-strain genomes for metagenomic binning, comparative biology and taxonomic classification.</title>
        <authorList>
            <person name="Goeker M."/>
        </authorList>
    </citation>
    <scope>NUCLEOTIDE SEQUENCE [LARGE SCALE GENOMIC DNA]</scope>
    <source>
        <strain evidence="1 2">DSM 102234</strain>
    </source>
</reference>
<proteinExistence type="predicted"/>
<dbReference type="EMBL" id="JACIEI010000010">
    <property type="protein sequence ID" value="MBB3995031.1"/>
    <property type="molecule type" value="Genomic_DNA"/>
</dbReference>
<name>A0A7W6E5B8_9RHOB</name>
<dbReference type="AlphaFoldDB" id="A0A7W6E5B8"/>
<comment type="caution">
    <text evidence="1">The sequence shown here is derived from an EMBL/GenBank/DDBJ whole genome shotgun (WGS) entry which is preliminary data.</text>
</comment>
<sequence>MHTDDFGEGAMFLEVGLRFPVMTFVRLFYRALEPNAGRYVD</sequence>
<protein>
    <submittedName>
        <fullName evidence="1">Uncharacterized protein</fullName>
    </submittedName>
</protein>
<organism evidence="1 2">
    <name type="scientific">Sulfitobacter undariae</name>
    <dbReference type="NCBI Taxonomy" id="1563671"/>
    <lineage>
        <taxon>Bacteria</taxon>
        <taxon>Pseudomonadati</taxon>
        <taxon>Pseudomonadota</taxon>
        <taxon>Alphaproteobacteria</taxon>
        <taxon>Rhodobacterales</taxon>
        <taxon>Roseobacteraceae</taxon>
        <taxon>Sulfitobacter</taxon>
    </lineage>
</organism>
<evidence type="ECO:0000313" key="1">
    <source>
        <dbReference type="EMBL" id="MBB3995031.1"/>
    </source>
</evidence>
<accession>A0A7W6E5B8</accession>
<keyword evidence="2" id="KW-1185">Reference proteome</keyword>
<gene>
    <name evidence="1" type="ORF">GGR95_002681</name>
</gene>
<dbReference type="Proteomes" id="UP000530268">
    <property type="component" value="Unassembled WGS sequence"/>
</dbReference>